<dbReference type="Proteomes" id="UP000785679">
    <property type="component" value="Unassembled WGS sequence"/>
</dbReference>
<feature type="compositionally biased region" description="Polar residues" evidence="1">
    <location>
        <begin position="178"/>
        <end position="191"/>
    </location>
</feature>
<feature type="compositionally biased region" description="Polar residues" evidence="1">
    <location>
        <begin position="153"/>
        <end position="170"/>
    </location>
</feature>
<evidence type="ECO:0000256" key="1">
    <source>
        <dbReference type="SAM" id="MobiDB-lite"/>
    </source>
</evidence>
<proteinExistence type="predicted"/>
<dbReference type="EMBL" id="RRYP01001494">
    <property type="protein sequence ID" value="TNV85880.1"/>
    <property type="molecule type" value="Genomic_DNA"/>
</dbReference>
<comment type="caution">
    <text evidence="2">The sequence shown here is derived from an EMBL/GenBank/DDBJ whole genome shotgun (WGS) entry which is preliminary data.</text>
</comment>
<feature type="compositionally biased region" description="Basic residues" evidence="1">
    <location>
        <begin position="425"/>
        <end position="436"/>
    </location>
</feature>
<sequence>MSAANNADKAETFKRLLIKFKKPNVVSEGTQDFEDFIKLLDLNSQLQVPKLLSVQAWSLLSENQKKERPELTQVVGAETFSSKSGFIAIAQRHGKCVLDDNGKVISLQTLCTVPPPPAVNLANQAQDSIISLTHNAGAPASSVKEASNHQEKQSPSSQQHISSARPSSSGPMMMPQGVQINTSYQQNSTVSKPPPTAPKQNLPENGNFGDEMSILNSFNSNLCGSDGLTKEQRYAQQSKMMFDDDGSGNTGIEIVRLNKKFDIFMKRFARAEEDIKEVKQNFYRVMHCAFAKYEQGFKRKNEYLEKRKVKKVGEIERGIEFELQKRGLQGRLEDPLLSDIPRALESEKIKAIGFGKQNGEDSSIGLATLANEEDSHSVKEIENFKKKTMEGAGVKGGQAEVVEIDGDIVGVDPLTKKDKKKILFAGKDKKKKKKKNKSDSEDEKEGNRDSLKSLSSEKEKLTKSSHKESQVGENDD</sequence>
<evidence type="ECO:0000313" key="3">
    <source>
        <dbReference type="Proteomes" id="UP000785679"/>
    </source>
</evidence>
<accession>A0A8J8T8R7</accession>
<evidence type="ECO:0000313" key="2">
    <source>
        <dbReference type="EMBL" id="TNV85880.1"/>
    </source>
</evidence>
<feature type="region of interest" description="Disordered" evidence="1">
    <location>
        <begin position="425"/>
        <end position="476"/>
    </location>
</feature>
<feature type="compositionally biased region" description="Basic and acidic residues" evidence="1">
    <location>
        <begin position="445"/>
        <end position="470"/>
    </location>
</feature>
<organism evidence="2 3">
    <name type="scientific">Halteria grandinella</name>
    <dbReference type="NCBI Taxonomy" id="5974"/>
    <lineage>
        <taxon>Eukaryota</taxon>
        <taxon>Sar</taxon>
        <taxon>Alveolata</taxon>
        <taxon>Ciliophora</taxon>
        <taxon>Intramacronucleata</taxon>
        <taxon>Spirotrichea</taxon>
        <taxon>Stichotrichia</taxon>
        <taxon>Sporadotrichida</taxon>
        <taxon>Halteriidae</taxon>
        <taxon>Halteria</taxon>
    </lineage>
</organism>
<reference evidence="2" key="1">
    <citation type="submission" date="2019-06" db="EMBL/GenBank/DDBJ databases">
        <authorList>
            <person name="Zheng W."/>
        </authorList>
    </citation>
    <scope>NUCLEOTIDE SEQUENCE</scope>
    <source>
        <strain evidence="2">QDHG01</strain>
    </source>
</reference>
<dbReference type="OrthoDB" id="10553947at2759"/>
<dbReference type="AlphaFoldDB" id="A0A8J8T8R7"/>
<name>A0A8J8T8R7_HALGN</name>
<gene>
    <name evidence="2" type="ORF">FGO68_gene696</name>
</gene>
<feature type="region of interest" description="Disordered" evidence="1">
    <location>
        <begin position="136"/>
        <end position="211"/>
    </location>
</feature>
<protein>
    <submittedName>
        <fullName evidence="2">Uncharacterized protein</fullName>
    </submittedName>
</protein>
<keyword evidence="3" id="KW-1185">Reference proteome</keyword>